<gene>
    <name evidence="3" type="ORF">GCM10009851_19890</name>
</gene>
<dbReference type="Proteomes" id="UP001500929">
    <property type="component" value="Unassembled WGS sequence"/>
</dbReference>
<dbReference type="RefSeq" id="WP_259479466.1">
    <property type="nucleotide sequence ID" value="NZ_BAAAQY010000005.1"/>
</dbReference>
<dbReference type="SUPFAM" id="SSF51556">
    <property type="entry name" value="Metallo-dependent hydrolases"/>
    <property type="match status" value="1"/>
</dbReference>
<comment type="caution">
    <text evidence="3">The sequence shown here is derived from an EMBL/GenBank/DDBJ whole genome shotgun (WGS) entry which is preliminary data.</text>
</comment>
<name>A0ABP5QJ94_9MICO</name>
<dbReference type="Gene3D" id="3.20.20.140">
    <property type="entry name" value="Metal-dependent hydrolases"/>
    <property type="match status" value="1"/>
</dbReference>
<dbReference type="PANTHER" id="PTHR43794:SF11">
    <property type="entry name" value="AMIDOHYDROLASE-RELATED DOMAIN-CONTAINING PROTEIN"/>
    <property type="match status" value="1"/>
</dbReference>
<accession>A0ABP5QJ94</accession>
<evidence type="ECO:0000256" key="1">
    <source>
        <dbReference type="ARBA" id="ARBA00022801"/>
    </source>
</evidence>
<feature type="domain" description="Amidohydrolase-related" evidence="2">
    <location>
        <begin position="65"/>
        <end position="454"/>
    </location>
</feature>
<keyword evidence="1" id="KW-0378">Hydrolase</keyword>
<protein>
    <submittedName>
        <fullName evidence="3">Amidohydrolase family protein</fullName>
    </submittedName>
</protein>
<dbReference type="InterPro" id="IPR050287">
    <property type="entry name" value="MTA/SAH_deaminase"/>
</dbReference>
<sequence>MTDARDIARREVLVRGAWVITQGPLGTIADAAVHLRGGAIVEVGDWTALRAAHPELDVVGDGTGIVAPGFVNTHTHLSEALATGMGSELTLFEWGERIVGPLGAVLTQEDAAEGTALRAVELLLSGVTTVNDMFVHCNPGSHASVGVVDGIERSGLRAVVSFGAEDVADPALPPWAGVDEVLAEQFALERAAAEASARQVQAAVEAAATGAPDAGAPDAGAPDAAGTGLVSFRYGVGTLLGQSDALLAAGVAATREHGWAVHTHLAETREELVVASQRWRERTIDHADTIGLLDGPLIAGHAVWATDRDVQLLAERGTAVAHNPVANMILGSGVCPVPVLRRAGVLVGVATDGAASNDSQDMLQAVKMAALLQKVHHIDPSVIDASTVLRMATIDGARALGLDHLVGSLEPGKRADVVLYQDTVDVSVLHDPEGQLVYGASPRSVAAVFVDGRMLVSDHRCVSVDEAAQIERCRPLVRRIARASALAAEGWSRA</sequence>
<reference evidence="4" key="1">
    <citation type="journal article" date="2019" name="Int. J. Syst. Evol. Microbiol.">
        <title>The Global Catalogue of Microorganisms (GCM) 10K type strain sequencing project: providing services to taxonomists for standard genome sequencing and annotation.</title>
        <authorList>
            <consortium name="The Broad Institute Genomics Platform"/>
            <consortium name="The Broad Institute Genome Sequencing Center for Infectious Disease"/>
            <person name="Wu L."/>
            <person name="Ma J."/>
        </authorList>
    </citation>
    <scope>NUCLEOTIDE SEQUENCE [LARGE SCALE GENOMIC DNA]</scope>
    <source>
        <strain evidence="4">JCM 16117</strain>
    </source>
</reference>
<dbReference type="SUPFAM" id="SSF51338">
    <property type="entry name" value="Composite domain of metallo-dependent hydrolases"/>
    <property type="match status" value="1"/>
</dbReference>
<dbReference type="InterPro" id="IPR032466">
    <property type="entry name" value="Metal_Hydrolase"/>
</dbReference>
<dbReference type="EMBL" id="BAAAQY010000005">
    <property type="protein sequence ID" value="GAA2234870.1"/>
    <property type="molecule type" value="Genomic_DNA"/>
</dbReference>
<organism evidence="3 4">
    <name type="scientific">Herbiconiux moechotypicola</name>
    <dbReference type="NCBI Taxonomy" id="637393"/>
    <lineage>
        <taxon>Bacteria</taxon>
        <taxon>Bacillati</taxon>
        <taxon>Actinomycetota</taxon>
        <taxon>Actinomycetes</taxon>
        <taxon>Micrococcales</taxon>
        <taxon>Microbacteriaceae</taxon>
        <taxon>Herbiconiux</taxon>
    </lineage>
</organism>
<keyword evidence="4" id="KW-1185">Reference proteome</keyword>
<evidence type="ECO:0000313" key="3">
    <source>
        <dbReference type="EMBL" id="GAA2234870.1"/>
    </source>
</evidence>
<dbReference type="Gene3D" id="2.30.40.10">
    <property type="entry name" value="Urease, subunit C, domain 1"/>
    <property type="match status" value="1"/>
</dbReference>
<dbReference type="InterPro" id="IPR006680">
    <property type="entry name" value="Amidohydro-rel"/>
</dbReference>
<evidence type="ECO:0000259" key="2">
    <source>
        <dbReference type="Pfam" id="PF01979"/>
    </source>
</evidence>
<dbReference type="PANTHER" id="PTHR43794">
    <property type="entry name" value="AMINOHYDROLASE SSNA-RELATED"/>
    <property type="match status" value="1"/>
</dbReference>
<dbReference type="InterPro" id="IPR011059">
    <property type="entry name" value="Metal-dep_hydrolase_composite"/>
</dbReference>
<evidence type="ECO:0000313" key="4">
    <source>
        <dbReference type="Proteomes" id="UP001500929"/>
    </source>
</evidence>
<proteinExistence type="predicted"/>
<dbReference type="Pfam" id="PF01979">
    <property type="entry name" value="Amidohydro_1"/>
    <property type="match status" value="1"/>
</dbReference>